<name>A0ABS8D437_9NEIS</name>
<keyword evidence="2" id="KW-1185">Reference proteome</keyword>
<sequence>MNRILTDDEVDEIQTAKIERLEAESWKAINPLWRLVDPLSVRQAASLIAGFDPNIVIFNVSDDIWFERDGYRDSDGVGWVQTAYTALVNAINAGKLAATIRHNARQADWDEYPSINEDERVLDENMQFSPRILFCKSPDWSKTTVEIDNLRKWLKEKGMKSGFFFPDESAIDSVPGYLDPDNPRYSRKLAAAVQAWLAVTASIEAGNPLKRSAKQTLDAWLKRHANEFELTDDETGLPTPKAMEECSTVANWDTKGGAPSSS</sequence>
<accession>A0ABS8D437</accession>
<dbReference type="RefSeq" id="WP_227179263.1">
    <property type="nucleotide sequence ID" value="NZ_JAJBZT010000002.1"/>
</dbReference>
<organism evidence="1 2">
    <name type="scientific">Leeia speluncae</name>
    <dbReference type="NCBI Taxonomy" id="2884804"/>
    <lineage>
        <taxon>Bacteria</taxon>
        <taxon>Pseudomonadati</taxon>
        <taxon>Pseudomonadota</taxon>
        <taxon>Betaproteobacteria</taxon>
        <taxon>Neisseriales</taxon>
        <taxon>Leeiaceae</taxon>
        <taxon>Leeia</taxon>
    </lineage>
</organism>
<reference evidence="1" key="1">
    <citation type="submission" date="2021-10" db="EMBL/GenBank/DDBJ databases">
        <title>The complete genome sequence of Leeia sp. TBRC 13508.</title>
        <authorList>
            <person name="Charoenyingcharoen P."/>
            <person name="Yukphan P."/>
        </authorList>
    </citation>
    <scope>NUCLEOTIDE SEQUENCE</scope>
    <source>
        <strain evidence="1">TBRC 13508</strain>
    </source>
</reference>
<dbReference type="Proteomes" id="UP001165395">
    <property type="component" value="Unassembled WGS sequence"/>
</dbReference>
<evidence type="ECO:0000313" key="2">
    <source>
        <dbReference type="Proteomes" id="UP001165395"/>
    </source>
</evidence>
<evidence type="ECO:0000313" key="1">
    <source>
        <dbReference type="EMBL" id="MCB6182969.1"/>
    </source>
</evidence>
<dbReference type="EMBL" id="JAJBZT010000002">
    <property type="protein sequence ID" value="MCB6182969.1"/>
    <property type="molecule type" value="Genomic_DNA"/>
</dbReference>
<comment type="caution">
    <text evidence="1">The sequence shown here is derived from an EMBL/GenBank/DDBJ whole genome shotgun (WGS) entry which is preliminary data.</text>
</comment>
<proteinExistence type="predicted"/>
<protein>
    <submittedName>
        <fullName evidence="1">Uncharacterized protein</fullName>
    </submittedName>
</protein>
<gene>
    <name evidence="1" type="ORF">LIN78_05330</name>
</gene>